<evidence type="ECO:0000313" key="2">
    <source>
        <dbReference type="Proteomes" id="UP000315349"/>
    </source>
</evidence>
<evidence type="ECO:0000313" key="1">
    <source>
        <dbReference type="EMBL" id="QDV31477.1"/>
    </source>
</evidence>
<dbReference type="KEGG" id="peh:Spb1_34220"/>
<accession>A0A518GSA3</accession>
<protein>
    <submittedName>
        <fullName evidence="1">Uncharacterized protein</fullName>
    </submittedName>
</protein>
<dbReference type="EMBL" id="CP036299">
    <property type="protein sequence ID" value="QDV31477.1"/>
    <property type="molecule type" value="Genomic_DNA"/>
</dbReference>
<name>A0A518GSA3_9PLAN</name>
<dbReference type="AlphaFoldDB" id="A0A518GSA3"/>
<dbReference type="Proteomes" id="UP000315349">
    <property type="component" value="Chromosome"/>
</dbReference>
<sequence length="123" mass="13625">MPALFWRNVVLEMDEDRVGGQRADGGFDRDLLPLKMGVIERQSQVGAGYLPEDLADIVRVLHRMGNARLDGDDRVFCPRQPFPAGELINGEALQPLPLSGLENRHTRKGIQGSNPCLSVEFPC</sequence>
<organism evidence="1 2">
    <name type="scientific">Planctopirus ephydatiae</name>
    <dbReference type="NCBI Taxonomy" id="2528019"/>
    <lineage>
        <taxon>Bacteria</taxon>
        <taxon>Pseudomonadati</taxon>
        <taxon>Planctomycetota</taxon>
        <taxon>Planctomycetia</taxon>
        <taxon>Planctomycetales</taxon>
        <taxon>Planctomycetaceae</taxon>
        <taxon>Planctopirus</taxon>
    </lineage>
</organism>
<gene>
    <name evidence="1" type="ORF">Spb1_34220</name>
</gene>
<proteinExistence type="predicted"/>
<reference evidence="1 2" key="1">
    <citation type="submission" date="2019-02" db="EMBL/GenBank/DDBJ databases">
        <title>Deep-cultivation of Planctomycetes and their phenomic and genomic characterization uncovers novel biology.</title>
        <authorList>
            <person name="Wiegand S."/>
            <person name="Jogler M."/>
            <person name="Boedeker C."/>
            <person name="Pinto D."/>
            <person name="Vollmers J."/>
            <person name="Rivas-Marin E."/>
            <person name="Kohn T."/>
            <person name="Peeters S.H."/>
            <person name="Heuer A."/>
            <person name="Rast P."/>
            <person name="Oberbeckmann S."/>
            <person name="Bunk B."/>
            <person name="Jeske O."/>
            <person name="Meyerdierks A."/>
            <person name="Storesund J.E."/>
            <person name="Kallscheuer N."/>
            <person name="Luecker S."/>
            <person name="Lage O.M."/>
            <person name="Pohl T."/>
            <person name="Merkel B.J."/>
            <person name="Hornburger P."/>
            <person name="Mueller R.-W."/>
            <person name="Bruemmer F."/>
            <person name="Labrenz M."/>
            <person name="Spormann A.M."/>
            <person name="Op den Camp H."/>
            <person name="Overmann J."/>
            <person name="Amann R."/>
            <person name="Jetten M.S.M."/>
            <person name="Mascher T."/>
            <person name="Medema M.H."/>
            <person name="Devos D.P."/>
            <person name="Kaster A.-K."/>
            <person name="Ovreas L."/>
            <person name="Rohde M."/>
            <person name="Galperin M.Y."/>
            <person name="Jogler C."/>
        </authorList>
    </citation>
    <scope>NUCLEOTIDE SEQUENCE [LARGE SCALE GENOMIC DNA]</scope>
    <source>
        <strain evidence="1 2">Spb1</strain>
    </source>
</reference>
<keyword evidence="2" id="KW-1185">Reference proteome</keyword>
<dbReference type="RefSeq" id="WP_145302421.1">
    <property type="nucleotide sequence ID" value="NZ_CP036299.1"/>
</dbReference>